<proteinExistence type="predicted"/>
<evidence type="ECO:0000313" key="4">
    <source>
        <dbReference type="Proteomes" id="UP000568380"/>
    </source>
</evidence>
<protein>
    <submittedName>
        <fullName evidence="3">Quinol monooxygenase YgiN</fullName>
    </submittedName>
</protein>
<reference evidence="3 4" key="1">
    <citation type="submission" date="2020-08" db="EMBL/GenBank/DDBJ databases">
        <title>Genomic Encyclopedia of Type Strains, Phase IV (KMG-IV): sequencing the most valuable type-strain genomes for metagenomic binning, comparative biology and taxonomic classification.</title>
        <authorList>
            <person name="Goeker M."/>
        </authorList>
    </citation>
    <scope>NUCLEOTIDE SEQUENCE [LARGE SCALE GENOMIC DNA]</scope>
    <source>
        <strain evidence="3 4">DSM 45385</strain>
    </source>
</reference>
<dbReference type="InterPro" id="IPR012577">
    <property type="entry name" value="NIPSNAP"/>
</dbReference>
<feature type="domain" description="NIPSNAP" evidence="2">
    <location>
        <begin position="3"/>
        <end position="98"/>
    </location>
</feature>
<dbReference type="Pfam" id="PF07978">
    <property type="entry name" value="NIPSNAP"/>
    <property type="match status" value="1"/>
</dbReference>
<keyword evidence="3" id="KW-0503">Monooxygenase</keyword>
<sequence length="208" mass="22995">MIYELRRYTLRPGTRDTLIELFEREFVDTQEEAGIEVLAQFRDPRAPDTFTWIRAFPDMEARFRSLTDFYTGAAWKAHAEAARATMVDTDDVLLLRPVLVPPFGEVPRAGATGVTEGSGGASPYQVTVFPVAEGSAARFAELAAGAAACFETEHAVNTYAPLPVREGENVFVRFTRGEDAPAEAALDDHLTGPPQHFLLHPTERSRVR</sequence>
<dbReference type="Gene3D" id="3.30.70.100">
    <property type="match status" value="1"/>
</dbReference>
<dbReference type="GO" id="GO:0004497">
    <property type="term" value="F:monooxygenase activity"/>
    <property type="evidence" value="ECO:0007669"/>
    <property type="project" value="UniProtKB-KW"/>
</dbReference>
<comment type="caution">
    <text evidence="3">The sequence shown here is derived from an EMBL/GenBank/DDBJ whole genome shotgun (WGS) entry which is preliminary data.</text>
</comment>
<accession>A0A7W8A7K1</accession>
<evidence type="ECO:0000259" key="2">
    <source>
        <dbReference type="Pfam" id="PF07978"/>
    </source>
</evidence>
<keyword evidence="4" id="KW-1185">Reference proteome</keyword>
<dbReference type="EMBL" id="JACHIN010000008">
    <property type="protein sequence ID" value="MBB5080524.1"/>
    <property type="molecule type" value="Genomic_DNA"/>
</dbReference>
<organism evidence="3 4">
    <name type="scientific">Nonomuraea endophytica</name>
    <dbReference type="NCBI Taxonomy" id="714136"/>
    <lineage>
        <taxon>Bacteria</taxon>
        <taxon>Bacillati</taxon>
        <taxon>Actinomycetota</taxon>
        <taxon>Actinomycetes</taxon>
        <taxon>Streptosporangiales</taxon>
        <taxon>Streptosporangiaceae</taxon>
        <taxon>Nonomuraea</taxon>
    </lineage>
</organism>
<dbReference type="RefSeq" id="WP_184967069.1">
    <property type="nucleotide sequence ID" value="NZ_JACHIN010000008.1"/>
</dbReference>
<dbReference type="InterPro" id="IPR011008">
    <property type="entry name" value="Dimeric_a/b-barrel"/>
</dbReference>
<evidence type="ECO:0000256" key="1">
    <source>
        <dbReference type="SAM" id="MobiDB-lite"/>
    </source>
</evidence>
<gene>
    <name evidence="3" type="ORF">HNR40_006011</name>
</gene>
<dbReference type="Proteomes" id="UP000568380">
    <property type="component" value="Unassembled WGS sequence"/>
</dbReference>
<feature type="region of interest" description="Disordered" evidence="1">
    <location>
        <begin position="186"/>
        <end position="208"/>
    </location>
</feature>
<dbReference type="SUPFAM" id="SSF54909">
    <property type="entry name" value="Dimeric alpha+beta barrel"/>
    <property type="match status" value="1"/>
</dbReference>
<evidence type="ECO:0000313" key="3">
    <source>
        <dbReference type="EMBL" id="MBB5080524.1"/>
    </source>
</evidence>
<name>A0A7W8A7K1_9ACTN</name>
<keyword evidence="3" id="KW-0560">Oxidoreductase</keyword>
<dbReference type="AlphaFoldDB" id="A0A7W8A7K1"/>